<dbReference type="SUPFAM" id="SSF49842">
    <property type="entry name" value="TNF-like"/>
    <property type="match status" value="1"/>
</dbReference>
<dbReference type="InterPro" id="IPR008983">
    <property type="entry name" value="Tumour_necrosis_fac-like_dom"/>
</dbReference>
<name>A0AAV1NLV9_SCOSC</name>
<dbReference type="InterPro" id="IPR001073">
    <property type="entry name" value="C1q_dom"/>
</dbReference>
<evidence type="ECO:0000256" key="2">
    <source>
        <dbReference type="ARBA" id="ARBA00022525"/>
    </source>
</evidence>
<dbReference type="PROSITE" id="PS50871">
    <property type="entry name" value="C1Q"/>
    <property type="match status" value="1"/>
</dbReference>
<protein>
    <submittedName>
        <fullName evidence="6">Uncharacterized protein LOC128379117</fullName>
    </submittedName>
</protein>
<gene>
    <name evidence="6" type="ORF">FSCOSCO3_A011574</name>
</gene>
<organism evidence="6 7">
    <name type="scientific">Scomber scombrus</name>
    <name type="common">Atlantic mackerel</name>
    <name type="synonym">Scomber vernalis</name>
    <dbReference type="NCBI Taxonomy" id="13677"/>
    <lineage>
        <taxon>Eukaryota</taxon>
        <taxon>Metazoa</taxon>
        <taxon>Chordata</taxon>
        <taxon>Craniata</taxon>
        <taxon>Vertebrata</taxon>
        <taxon>Euteleostomi</taxon>
        <taxon>Actinopterygii</taxon>
        <taxon>Neopterygii</taxon>
        <taxon>Teleostei</taxon>
        <taxon>Neoteleostei</taxon>
        <taxon>Acanthomorphata</taxon>
        <taxon>Pelagiaria</taxon>
        <taxon>Scombriformes</taxon>
        <taxon>Scombridae</taxon>
        <taxon>Scomber</taxon>
    </lineage>
</organism>
<feature type="domain" description="C1q" evidence="5">
    <location>
        <begin position="38"/>
        <end position="176"/>
    </location>
</feature>
<evidence type="ECO:0000313" key="7">
    <source>
        <dbReference type="Proteomes" id="UP001314229"/>
    </source>
</evidence>
<dbReference type="Proteomes" id="UP001314229">
    <property type="component" value="Unassembled WGS sequence"/>
</dbReference>
<dbReference type="PANTHER" id="PTHR22923">
    <property type="entry name" value="CEREBELLIN-RELATED"/>
    <property type="match status" value="1"/>
</dbReference>
<accession>A0AAV1NLV9</accession>
<evidence type="ECO:0000256" key="1">
    <source>
        <dbReference type="ARBA" id="ARBA00004613"/>
    </source>
</evidence>
<keyword evidence="3 4" id="KW-0732">Signal</keyword>
<evidence type="ECO:0000313" key="6">
    <source>
        <dbReference type="EMBL" id="CAK6960203.1"/>
    </source>
</evidence>
<comment type="caution">
    <text evidence="6">The sequence shown here is derived from an EMBL/GenBank/DDBJ whole genome shotgun (WGS) entry which is preliminary data.</text>
</comment>
<feature type="chain" id="PRO_5043527732" evidence="4">
    <location>
        <begin position="25"/>
        <end position="221"/>
    </location>
</feature>
<feature type="signal peptide" evidence="4">
    <location>
        <begin position="1"/>
        <end position="24"/>
    </location>
</feature>
<dbReference type="EMBL" id="CAWUFR010000044">
    <property type="protein sequence ID" value="CAK6960203.1"/>
    <property type="molecule type" value="Genomic_DNA"/>
</dbReference>
<sequence length="221" mass="23859">MSSTKICSAFDIVMVLCVTSLVVAGPGELTPSETPARQQGVSVLFYVAHQGQLRDIQFNPIIFNHVLVNKGSGYKNDTGIFTVPVGGIYQFVFTAQLCRGEHNNQWYFKVNGQEKMLCHAQISRGETTLNTCYMMEELIEGDKVWVMQGMGGCAWASSTSRTITFSGILLASNGASNLGGEYVPSTSLPLPINETTSSSAGPSATLSSMTVALLLWFPLLD</sequence>
<evidence type="ECO:0000259" key="5">
    <source>
        <dbReference type="PROSITE" id="PS50871"/>
    </source>
</evidence>
<dbReference type="GO" id="GO:0005576">
    <property type="term" value="C:extracellular region"/>
    <property type="evidence" value="ECO:0007669"/>
    <property type="project" value="UniProtKB-SubCell"/>
</dbReference>
<dbReference type="PANTHER" id="PTHR22923:SF116">
    <property type="entry name" value="C1Q DOMAIN-CONTAINING PROTEIN"/>
    <property type="match status" value="1"/>
</dbReference>
<evidence type="ECO:0000256" key="4">
    <source>
        <dbReference type="SAM" id="SignalP"/>
    </source>
</evidence>
<dbReference type="AlphaFoldDB" id="A0AAV1NLV9"/>
<proteinExistence type="predicted"/>
<keyword evidence="2" id="KW-0964">Secreted</keyword>
<keyword evidence="7" id="KW-1185">Reference proteome</keyword>
<reference evidence="6 7" key="1">
    <citation type="submission" date="2024-01" db="EMBL/GenBank/DDBJ databases">
        <authorList>
            <person name="Alioto T."/>
            <person name="Alioto T."/>
            <person name="Gomez Garrido J."/>
        </authorList>
    </citation>
    <scope>NUCLEOTIDE SEQUENCE [LARGE SCALE GENOMIC DNA]</scope>
</reference>
<dbReference type="Gene3D" id="2.60.120.40">
    <property type="match status" value="1"/>
</dbReference>
<dbReference type="Pfam" id="PF00386">
    <property type="entry name" value="C1q"/>
    <property type="match status" value="1"/>
</dbReference>
<evidence type="ECO:0000256" key="3">
    <source>
        <dbReference type="ARBA" id="ARBA00022729"/>
    </source>
</evidence>
<dbReference type="PRINTS" id="PR00007">
    <property type="entry name" value="COMPLEMNTC1Q"/>
</dbReference>
<dbReference type="InterPro" id="IPR050822">
    <property type="entry name" value="Cerebellin_Synaptic_Org"/>
</dbReference>
<dbReference type="SMART" id="SM00110">
    <property type="entry name" value="C1Q"/>
    <property type="match status" value="1"/>
</dbReference>
<comment type="subcellular location">
    <subcellularLocation>
        <location evidence="1">Secreted</location>
    </subcellularLocation>
</comment>